<accession>A0A830HLF3</accession>
<feature type="domain" description="NADP-dependent oxidoreductase" evidence="4">
    <location>
        <begin position="19"/>
        <end position="296"/>
    </location>
</feature>
<evidence type="ECO:0000259" key="4">
    <source>
        <dbReference type="Pfam" id="PF00248"/>
    </source>
</evidence>
<sequence length="324" mass="35553">MPASMSAAPMRCRTPLPSLGLGTWKAPPGQVGAAVRVALQKGYKLIDCAEAYDNQDEVGLALEQAFQDGVAAREDVTIVSKVFNHNHGSRAEASLRKTCEDLRVGVDLWLMHWPIRFENEQIPSPARGPTGWPNPSIEASFEYNETWKEMERLYNEGKCGGIGVCNFTVPQLKDLLANCTVRPLVNQVEAHPFFVDAELHAFCASEGIQIMAYSPLGSADSYSGKLVGAILLQDDEVNAVAKEAGISAAQALLCWGMRDGACVLAKSVREDRIEENLRSQDIKLDASLLARLTKLDRGYRFGLGWMKGHFWDDEAWSAGEKNAP</sequence>
<dbReference type="AlphaFoldDB" id="A0A830HLF3"/>
<feature type="active site" description="Proton donor" evidence="1">
    <location>
        <position position="52"/>
    </location>
</feature>
<dbReference type="PRINTS" id="PR00069">
    <property type="entry name" value="ALDKETRDTASE"/>
</dbReference>
<organism evidence="5 6">
    <name type="scientific">Pycnococcus provasolii</name>
    <dbReference type="NCBI Taxonomy" id="41880"/>
    <lineage>
        <taxon>Eukaryota</taxon>
        <taxon>Viridiplantae</taxon>
        <taxon>Chlorophyta</taxon>
        <taxon>Pseudoscourfieldiophyceae</taxon>
        <taxon>Pseudoscourfieldiales</taxon>
        <taxon>Pycnococcaceae</taxon>
        <taxon>Pycnococcus</taxon>
    </lineage>
</organism>
<protein>
    <recommendedName>
        <fullName evidence="4">NADP-dependent oxidoreductase domain-containing protein</fullName>
    </recommendedName>
</protein>
<name>A0A830HLF3_9CHLO</name>
<dbReference type="Gene3D" id="3.20.20.100">
    <property type="entry name" value="NADP-dependent oxidoreductase domain"/>
    <property type="match status" value="1"/>
</dbReference>
<evidence type="ECO:0000256" key="3">
    <source>
        <dbReference type="PIRSR" id="PIRSR000097-3"/>
    </source>
</evidence>
<comment type="caution">
    <text evidence="5">The sequence shown here is derived from an EMBL/GenBank/DDBJ whole genome shotgun (WGS) entry which is preliminary data.</text>
</comment>
<dbReference type="InterPro" id="IPR020471">
    <property type="entry name" value="AKR"/>
</dbReference>
<dbReference type="Proteomes" id="UP000660262">
    <property type="component" value="Unassembled WGS sequence"/>
</dbReference>
<dbReference type="InterPro" id="IPR023210">
    <property type="entry name" value="NADP_OxRdtase_dom"/>
</dbReference>
<dbReference type="PIRSF" id="PIRSF000097">
    <property type="entry name" value="AKR"/>
    <property type="match status" value="1"/>
</dbReference>
<evidence type="ECO:0000313" key="5">
    <source>
        <dbReference type="EMBL" id="GHP07702.1"/>
    </source>
</evidence>
<dbReference type="SUPFAM" id="SSF51430">
    <property type="entry name" value="NAD(P)-linked oxidoreductase"/>
    <property type="match status" value="1"/>
</dbReference>
<dbReference type="PANTHER" id="PTHR11732">
    <property type="entry name" value="ALDO/KETO REDUCTASE"/>
    <property type="match status" value="1"/>
</dbReference>
<feature type="site" description="Lowers pKa of active site Tyr" evidence="3">
    <location>
        <position position="81"/>
    </location>
</feature>
<evidence type="ECO:0000256" key="1">
    <source>
        <dbReference type="PIRSR" id="PIRSR000097-1"/>
    </source>
</evidence>
<reference evidence="5" key="1">
    <citation type="submission" date="2020-10" db="EMBL/GenBank/DDBJ databases">
        <title>Unveiling of a novel bifunctional photoreceptor, Dualchrome1, isolated from a cosmopolitan green alga.</title>
        <authorList>
            <person name="Suzuki S."/>
            <person name="Kawachi M."/>
        </authorList>
    </citation>
    <scope>NUCLEOTIDE SEQUENCE</scope>
    <source>
        <strain evidence="5">NIES 2893</strain>
    </source>
</reference>
<gene>
    <name evidence="5" type="ORF">PPROV_000644400</name>
</gene>
<evidence type="ECO:0000313" key="6">
    <source>
        <dbReference type="Proteomes" id="UP000660262"/>
    </source>
</evidence>
<dbReference type="Pfam" id="PF00248">
    <property type="entry name" value="Aldo_ket_red"/>
    <property type="match status" value="1"/>
</dbReference>
<dbReference type="EMBL" id="BNJQ01000017">
    <property type="protein sequence ID" value="GHP07702.1"/>
    <property type="molecule type" value="Genomic_DNA"/>
</dbReference>
<dbReference type="GO" id="GO:0016491">
    <property type="term" value="F:oxidoreductase activity"/>
    <property type="evidence" value="ECO:0007669"/>
    <property type="project" value="InterPro"/>
</dbReference>
<proteinExistence type="predicted"/>
<evidence type="ECO:0000256" key="2">
    <source>
        <dbReference type="PIRSR" id="PIRSR000097-2"/>
    </source>
</evidence>
<dbReference type="OrthoDB" id="416253at2759"/>
<keyword evidence="6" id="KW-1185">Reference proteome</keyword>
<dbReference type="CDD" id="cd19071">
    <property type="entry name" value="AKR_AKR1-5-like"/>
    <property type="match status" value="1"/>
</dbReference>
<feature type="binding site" evidence="2">
    <location>
        <position position="112"/>
    </location>
    <ligand>
        <name>substrate</name>
    </ligand>
</feature>
<dbReference type="InterPro" id="IPR036812">
    <property type="entry name" value="NAD(P)_OxRdtase_dom_sf"/>
</dbReference>